<protein>
    <recommendedName>
        <fullName evidence="6">CENP-T/Histone H4 histone fold domain-containing protein</fullName>
    </recommendedName>
</protein>
<dbReference type="InterPro" id="IPR035425">
    <property type="entry name" value="CENP-T/H4_C"/>
</dbReference>
<reference evidence="8" key="1">
    <citation type="submission" date="2016-05" db="EMBL/GenBank/DDBJ databases">
        <title>Comparative genomics of biotechnologically important yeasts.</title>
        <authorList>
            <consortium name="DOE Joint Genome Institute"/>
            <person name="Riley R."/>
            <person name="Haridas S."/>
            <person name="Wolfe K.H."/>
            <person name="Lopes M.R."/>
            <person name="Hittinger C.T."/>
            <person name="Goker M."/>
            <person name="Salamov A."/>
            <person name="Wisecaver J."/>
            <person name="Long T.M."/>
            <person name="Aerts A.L."/>
            <person name="Barry K."/>
            <person name="Choi C."/>
            <person name="Clum A."/>
            <person name="Coughlan A.Y."/>
            <person name="Deshpande S."/>
            <person name="Douglass A.P."/>
            <person name="Hanson S.J."/>
            <person name="Klenk H.-P."/>
            <person name="Labutti K."/>
            <person name="Lapidus A."/>
            <person name="Lindquist E."/>
            <person name="Lipzen A."/>
            <person name="Meier-Kolthoff J.P."/>
            <person name="Ohm R.A."/>
            <person name="Otillar R.P."/>
            <person name="Pangilinan J."/>
            <person name="Peng Y."/>
            <person name="Rokas A."/>
            <person name="Rosa C.A."/>
            <person name="Scheuner C."/>
            <person name="Sibirny A.A."/>
            <person name="Slot J.C."/>
            <person name="Stielow J.B."/>
            <person name="Sun H."/>
            <person name="Kurtzman C.P."/>
            <person name="Blackwell M."/>
            <person name="Grigoriev I.V."/>
            <person name="Jeffries T.W."/>
        </authorList>
    </citation>
    <scope>NUCLEOTIDE SEQUENCE [LARGE SCALE GENOMIC DNA]</scope>
    <source>
        <strain evidence="8">NRRL Y-17324</strain>
    </source>
</reference>
<gene>
    <name evidence="7" type="ORF">CANTADRAFT_23655</name>
</gene>
<evidence type="ECO:0000256" key="5">
    <source>
        <dbReference type="SAM" id="MobiDB-lite"/>
    </source>
</evidence>
<dbReference type="SUPFAM" id="SSF47113">
    <property type="entry name" value="Histone-fold"/>
    <property type="match status" value="1"/>
</dbReference>
<dbReference type="RefSeq" id="XP_020062661.1">
    <property type="nucleotide sequence ID" value="XM_020206988.1"/>
</dbReference>
<dbReference type="GO" id="GO:0005634">
    <property type="term" value="C:nucleus"/>
    <property type="evidence" value="ECO:0007669"/>
    <property type="project" value="UniProtKB-SubCell"/>
</dbReference>
<evidence type="ECO:0000313" key="7">
    <source>
        <dbReference type="EMBL" id="ODV77539.1"/>
    </source>
</evidence>
<evidence type="ECO:0000256" key="1">
    <source>
        <dbReference type="ARBA" id="ARBA00004123"/>
    </source>
</evidence>
<dbReference type="STRING" id="984487.A0A1E4SDE8"/>
<feature type="compositionally biased region" description="Polar residues" evidence="5">
    <location>
        <begin position="61"/>
        <end position="79"/>
    </location>
</feature>
<dbReference type="InterPro" id="IPR009072">
    <property type="entry name" value="Histone-fold"/>
</dbReference>
<proteinExistence type="predicted"/>
<dbReference type="GeneID" id="30981125"/>
<evidence type="ECO:0000313" key="8">
    <source>
        <dbReference type="Proteomes" id="UP000094285"/>
    </source>
</evidence>
<sequence>MSTDDLVSRTEPSTPISSSKIERPGLSGPFSTIRDGHGVRLPPYELPQVTARLSKEVSRPLSRSRTKVTTGSTRNTPRSTPRATPHGTPRGTPRGTPTRINRRASEVIEQRNKRRRRSSMLLTESGEAVYDPTYVGPITIDYLRFWCKVLIKDKEKEKEILRTNKLQSPPPPIQPLLVSPSARDFDQSLPLPSESAGLLQSPFQLEGNYAKIHTESPLFEEYKVLPIRKSRSQEEHKISGETLPSIPEALKPKTFSYLEKILMTRKMKNQSPSKARTGRTAKRTPLQEIEITSRRSSVSYRRDENAEVHHNENDFLVIQDKSEISKEKELSPKYEGHQESQELPNWASIHSESGENNDTPQYEIPDFNEAPITNPTINEQEEQTNIDELKAGSLTPERHHQLGISLSSLEFSPSKVITPQNGTSPFQRTNSSNQIIQEEYTFGDGNLSHTFIELPSTNSEDSLILPLPEIKIPAVGLNSNIPQDIQVPNSRIVSSDLNRLSTKSMPATSVRSLVKSIRYHSIASIADSTEKRPKRITSLSQEVYQSLQEKSDQFLDSLMSDLHAYAEHRTSTDSPRINLSDVLLYLNRVNFVGSKENREVEVRKISSLAQNYLPLELLISLDNNLNAGKMRVEHFVSQDLDASDSDNFIESEDSDVYTD</sequence>
<keyword evidence="3" id="KW-0158">Chromosome</keyword>
<dbReference type="Gene3D" id="1.10.20.10">
    <property type="entry name" value="Histone, subunit A"/>
    <property type="match status" value="1"/>
</dbReference>
<organism evidence="7 8">
    <name type="scientific">Suhomyces tanzawaensis NRRL Y-17324</name>
    <dbReference type="NCBI Taxonomy" id="984487"/>
    <lineage>
        <taxon>Eukaryota</taxon>
        <taxon>Fungi</taxon>
        <taxon>Dikarya</taxon>
        <taxon>Ascomycota</taxon>
        <taxon>Saccharomycotina</taxon>
        <taxon>Pichiomycetes</taxon>
        <taxon>Debaryomycetaceae</taxon>
        <taxon>Suhomyces</taxon>
    </lineage>
</organism>
<evidence type="ECO:0000259" key="6">
    <source>
        <dbReference type="Pfam" id="PF15511"/>
    </source>
</evidence>
<dbReference type="Proteomes" id="UP000094285">
    <property type="component" value="Unassembled WGS sequence"/>
</dbReference>
<name>A0A1E4SDE8_9ASCO</name>
<evidence type="ECO:0000256" key="3">
    <source>
        <dbReference type="ARBA" id="ARBA00022454"/>
    </source>
</evidence>
<evidence type="ECO:0000256" key="2">
    <source>
        <dbReference type="ARBA" id="ARBA00004286"/>
    </source>
</evidence>
<comment type="subcellular location">
    <subcellularLocation>
        <location evidence="2">Chromosome</location>
    </subcellularLocation>
    <subcellularLocation>
        <location evidence="1">Nucleus</location>
    </subcellularLocation>
</comment>
<evidence type="ECO:0000256" key="4">
    <source>
        <dbReference type="ARBA" id="ARBA00023242"/>
    </source>
</evidence>
<feature type="compositionally biased region" description="Low complexity" evidence="5">
    <location>
        <begin position="80"/>
        <end position="99"/>
    </location>
</feature>
<dbReference type="OrthoDB" id="4077024at2759"/>
<dbReference type="EMBL" id="KV453915">
    <property type="protein sequence ID" value="ODV77539.1"/>
    <property type="molecule type" value="Genomic_DNA"/>
</dbReference>
<feature type="domain" description="CENP-T/Histone H4 histone fold" evidence="6">
    <location>
        <begin position="532"/>
        <end position="623"/>
    </location>
</feature>
<dbReference type="CDD" id="cd22920">
    <property type="entry name" value="HFD_CENP-T"/>
    <property type="match status" value="1"/>
</dbReference>
<dbReference type="GO" id="GO:0046982">
    <property type="term" value="F:protein heterodimerization activity"/>
    <property type="evidence" value="ECO:0007669"/>
    <property type="project" value="InterPro"/>
</dbReference>
<accession>A0A1E4SDE8</accession>
<dbReference type="AlphaFoldDB" id="A0A1E4SDE8"/>
<feature type="region of interest" description="Disordered" evidence="5">
    <location>
        <begin position="1"/>
        <end position="119"/>
    </location>
</feature>
<dbReference type="GO" id="GO:0005694">
    <property type="term" value="C:chromosome"/>
    <property type="evidence" value="ECO:0007669"/>
    <property type="project" value="UniProtKB-SubCell"/>
</dbReference>
<keyword evidence="8" id="KW-1185">Reference proteome</keyword>
<feature type="compositionally biased region" description="Polar residues" evidence="5">
    <location>
        <begin position="1"/>
        <end position="19"/>
    </location>
</feature>
<keyword evidence="4" id="KW-0539">Nucleus</keyword>
<dbReference type="Pfam" id="PF15511">
    <property type="entry name" value="CENP-T_C"/>
    <property type="match status" value="1"/>
</dbReference>